<feature type="region of interest" description="Disordered" evidence="1">
    <location>
        <begin position="581"/>
        <end position="603"/>
    </location>
</feature>
<evidence type="ECO:0000313" key="4">
    <source>
        <dbReference type="Proteomes" id="UP001642501"/>
    </source>
</evidence>
<comment type="caution">
    <text evidence="3">The sequence shown here is derived from an EMBL/GenBank/DDBJ whole genome shotgun (WGS) entry which is preliminary data.</text>
</comment>
<accession>A0ABP0DIR5</accession>
<sequence length="700" mass="76094">MAAPPPQNPMLADIDADFLRGSYLVYAVPLATESRLEEELELCARKGQSLPAQVKEIEERESLFFDETVDVYLVLRCPYQSESRLRTYLDRLTLSVEAQIINSKAAGREAIAPLVETIFSGAVDNVHEPLSIVSDPEIALVRRPDKKRADSDDEKSEDEDVKDEEKNEKDDEPIRQSYCVWKLPVFLARPRARLHGPSVSFTAVASLKPASAANVGLARNGDLLSYGSSDMSFGRSVGYLRSREPNGLNLLESFGGDPALAGAWPRLSAQRVSRVAPAAAALDARLQPRPLRGLKSIAFDICPAVHTRVRFARPNVAPASPAVIAMLEIDFTPYFECEAVLSNIDLALPSGEVTDLNITDGLALPLYCVARDHFTFLYRLAPRELDAGQPMTQQTHHQHHSPQGQQAGAHVRDLEVTIEVKILVNPGICTPTLQMNWTTSIDFTAPINPGFGQALQQPPFIQRAHRPSQLSIDGMSSFTAPSVSRPDALPSLEAAARSTATALPNFGITMTFTAPSHKVYAGEVFVWTIFVVNRTPQPPLTPTLPTSATLGGGVVSDSQAPAPRKLALLALPKRRRNDVRVLRPPSTAGGRRESHLQTDGSPAEAVADAVLDENIVHAMQRSSLVDSTDVVCLSSADTRVGPLAPNACHVVELRFMALRAGVVGIEAVRVVDLATQEHIDVRELPTMFIAEGQRDTSGKE</sequence>
<gene>
    <name evidence="3" type="ORF">SEPCBS57363_002918</name>
</gene>
<dbReference type="InterPro" id="IPR024662">
    <property type="entry name" value="Trs65"/>
</dbReference>
<dbReference type="EMBL" id="CAWUOM010000042">
    <property type="protein sequence ID" value="CAK7268087.1"/>
    <property type="molecule type" value="Genomic_DNA"/>
</dbReference>
<dbReference type="PANTHER" id="PTHR28159">
    <property type="entry name" value="TRAFFICKING PROTEIN PARTICLE COMPLEX II-SPECIFIC SUBUNIT 65"/>
    <property type="match status" value="1"/>
</dbReference>
<feature type="compositionally biased region" description="Low complexity" evidence="1">
    <location>
        <begin position="389"/>
        <end position="409"/>
    </location>
</feature>
<organism evidence="3 4">
    <name type="scientific">Sporothrix epigloea</name>
    <dbReference type="NCBI Taxonomy" id="1892477"/>
    <lineage>
        <taxon>Eukaryota</taxon>
        <taxon>Fungi</taxon>
        <taxon>Dikarya</taxon>
        <taxon>Ascomycota</taxon>
        <taxon>Pezizomycotina</taxon>
        <taxon>Sordariomycetes</taxon>
        <taxon>Sordariomycetidae</taxon>
        <taxon>Ophiostomatales</taxon>
        <taxon>Ophiostomataceae</taxon>
        <taxon>Sporothrix</taxon>
    </lineage>
</organism>
<dbReference type="InterPro" id="IPR055420">
    <property type="entry name" value="IgD3_Trs65"/>
</dbReference>
<dbReference type="PANTHER" id="PTHR28159:SF1">
    <property type="entry name" value="TRAFFICKING PROTEIN PARTICLE COMPLEX II-SPECIFIC SUBUNIT 65"/>
    <property type="match status" value="1"/>
</dbReference>
<feature type="region of interest" description="Disordered" evidence="1">
    <location>
        <begin position="389"/>
        <end position="410"/>
    </location>
</feature>
<evidence type="ECO:0000256" key="1">
    <source>
        <dbReference type="SAM" id="MobiDB-lite"/>
    </source>
</evidence>
<evidence type="ECO:0000313" key="3">
    <source>
        <dbReference type="EMBL" id="CAK7268087.1"/>
    </source>
</evidence>
<evidence type="ECO:0000259" key="2">
    <source>
        <dbReference type="Pfam" id="PF12735"/>
    </source>
</evidence>
<name>A0ABP0DIR5_9PEZI</name>
<feature type="domain" description="Trafficking protein particle complex II-specific subunit 65 IgD3" evidence="2">
    <location>
        <begin position="485"/>
        <end position="689"/>
    </location>
</feature>
<keyword evidence="4" id="KW-1185">Reference proteome</keyword>
<feature type="compositionally biased region" description="Acidic residues" evidence="1">
    <location>
        <begin position="151"/>
        <end position="162"/>
    </location>
</feature>
<proteinExistence type="predicted"/>
<dbReference type="Pfam" id="PF12735">
    <property type="entry name" value="IgD3_Trs65"/>
    <property type="match status" value="1"/>
</dbReference>
<reference evidence="3 4" key="1">
    <citation type="submission" date="2024-01" db="EMBL/GenBank/DDBJ databases">
        <authorList>
            <person name="Allen C."/>
            <person name="Tagirdzhanova G."/>
        </authorList>
    </citation>
    <scope>NUCLEOTIDE SEQUENCE [LARGE SCALE GENOMIC DNA]</scope>
    <source>
        <strain evidence="3 4">CBS 573.63</strain>
    </source>
</reference>
<feature type="region of interest" description="Disordered" evidence="1">
    <location>
        <begin position="143"/>
        <end position="170"/>
    </location>
</feature>
<protein>
    <recommendedName>
        <fullName evidence="2">Trafficking protein particle complex II-specific subunit 65 IgD3 domain-containing protein</fullName>
    </recommendedName>
</protein>
<dbReference type="Proteomes" id="UP001642501">
    <property type="component" value="Unassembled WGS sequence"/>
</dbReference>